<dbReference type="InterPro" id="IPR013189">
    <property type="entry name" value="Glyco_hydro_32_C"/>
</dbReference>
<sequence>MCILFSLQEKLSLRSSIDHSVVESFGGEGRACNTARVYPTLAFNDKAQLNAFNSGTYVKITRLSVWSMRRRTDKMETKSNGRDGTIDLRYKL</sequence>
<feature type="domain" description="Glycosyl hydrolase family 32 C-terminal" evidence="1">
    <location>
        <begin position="8"/>
        <end position="67"/>
    </location>
</feature>
<dbReference type="Pfam" id="PF08244">
    <property type="entry name" value="Glyco_hydro_32C"/>
    <property type="match status" value="1"/>
</dbReference>
<evidence type="ECO:0000313" key="2">
    <source>
        <dbReference type="EMBL" id="KAK7349254.1"/>
    </source>
</evidence>
<dbReference type="SUPFAM" id="SSF49899">
    <property type="entry name" value="Concanavalin A-like lectins/glucanases"/>
    <property type="match status" value="1"/>
</dbReference>
<dbReference type="InterPro" id="IPR050551">
    <property type="entry name" value="Fructan_Metab_Enzymes"/>
</dbReference>
<gene>
    <name evidence="2" type="ORF">VNO77_06475</name>
</gene>
<protein>
    <recommendedName>
        <fullName evidence="1">Glycosyl hydrolase family 32 C-terminal domain-containing protein</fullName>
    </recommendedName>
</protein>
<proteinExistence type="predicted"/>
<dbReference type="PANTHER" id="PTHR31953">
    <property type="entry name" value="BETA-FRUCTOFURANOSIDASE, INSOLUBLE ISOENZYME CWINV1-RELATED"/>
    <property type="match status" value="1"/>
</dbReference>
<keyword evidence="3" id="KW-1185">Reference proteome</keyword>
<reference evidence="2 3" key="1">
    <citation type="submission" date="2024-01" db="EMBL/GenBank/DDBJ databases">
        <title>The genomes of 5 underutilized Papilionoideae crops provide insights into root nodulation and disease resistanc.</title>
        <authorList>
            <person name="Jiang F."/>
        </authorList>
    </citation>
    <scope>NUCLEOTIDE SEQUENCE [LARGE SCALE GENOMIC DNA]</scope>
    <source>
        <strain evidence="2">LVBAO_FW01</strain>
        <tissue evidence="2">Leaves</tissue>
    </source>
</reference>
<dbReference type="AlphaFoldDB" id="A0AAN9MAD5"/>
<dbReference type="EMBL" id="JAYMYQ010000002">
    <property type="protein sequence ID" value="KAK7349254.1"/>
    <property type="molecule type" value="Genomic_DNA"/>
</dbReference>
<dbReference type="Gene3D" id="2.60.120.560">
    <property type="entry name" value="Exo-inulinase, domain 1"/>
    <property type="match status" value="1"/>
</dbReference>
<accession>A0AAN9MAD5</accession>
<dbReference type="Proteomes" id="UP001367508">
    <property type="component" value="Unassembled WGS sequence"/>
</dbReference>
<evidence type="ECO:0000259" key="1">
    <source>
        <dbReference type="Pfam" id="PF08244"/>
    </source>
</evidence>
<organism evidence="2 3">
    <name type="scientific">Canavalia gladiata</name>
    <name type="common">Sword bean</name>
    <name type="synonym">Dolichos gladiatus</name>
    <dbReference type="NCBI Taxonomy" id="3824"/>
    <lineage>
        <taxon>Eukaryota</taxon>
        <taxon>Viridiplantae</taxon>
        <taxon>Streptophyta</taxon>
        <taxon>Embryophyta</taxon>
        <taxon>Tracheophyta</taxon>
        <taxon>Spermatophyta</taxon>
        <taxon>Magnoliopsida</taxon>
        <taxon>eudicotyledons</taxon>
        <taxon>Gunneridae</taxon>
        <taxon>Pentapetalae</taxon>
        <taxon>rosids</taxon>
        <taxon>fabids</taxon>
        <taxon>Fabales</taxon>
        <taxon>Fabaceae</taxon>
        <taxon>Papilionoideae</taxon>
        <taxon>50 kb inversion clade</taxon>
        <taxon>NPAAA clade</taxon>
        <taxon>indigoferoid/millettioid clade</taxon>
        <taxon>Phaseoleae</taxon>
        <taxon>Canavalia</taxon>
    </lineage>
</organism>
<name>A0AAN9MAD5_CANGL</name>
<dbReference type="InterPro" id="IPR013320">
    <property type="entry name" value="ConA-like_dom_sf"/>
</dbReference>
<evidence type="ECO:0000313" key="3">
    <source>
        <dbReference type="Proteomes" id="UP001367508"/>
    </source>
</evidence>
<comment type="caution">
    <text evidence="2">The sequence shown here is derived from an EMBL/GenBank/DDBJ whole genome shotgun (WGS) entry which is preliminary data.</text>
</comment>